<evidence type="ECO:0000259" key="1">
    <source>
        <dbReference type="Pfam" id="PF14214"/>
    </source>
</evidence>
<keyword evidence="3" id="KW-1185">Reference proteome</keyword>
<dbReference type="EnsemblPlants" id="Solyc10g054135.1.1">
    <property type="protein sequence ID" value="Solyc10g054135.1.1"/>
    <property type="gene ID" value="Solyc10g054135.1"/>
</dbReference>
<dbReference type="Gramene" id="Solyc10g054135.1.1">
    <property type="protein sequence ID" value="Solyc10g054135.1.1"/>
    <property type="gene ID" value="Solyc10g054135.1"/>
</dbReference>
<feature type="domain" description="Helitron helicase-like" evidence="1">
    <location>
        <begin position="13"/>
        <end position="117"/>
    </location>
</feature>
<organism evidence="2">
    <name type="scientific">Solanum lycopersicum</name>
    <name type="common">Tomato</name>
    <name type="synonym">Lycopersicon esculentum</name>
    <dbReference type="NCBI Taxonomy" id="4081"/>
    <lineage>
        <taxon>Eukaryota</taxon>
        <taxon>Viridiplantae</taxon>
        <taxon>Streptophyta</taxon>
        <taxon>Embryophyta</taxon>
        <taxon>Tracheophyta</taxon>
        <taxon>Spermatophyta</taxon>
        <taxon>Magnoliopsida</taxon>
        <taxon>eudicotyledons</taxon>
        <taxon>Gunneridae</taxon>
        <taxon>Pentapetalae</taxon>
        <taxon>asterids</taxon>
        <taxon>lamiids</taxon>
        <taxon>Solanales</taxon>
        <taxon>Solanaceae</taxon>
        <taxon>Solanoideae</taxon>
        <taxon>Solaneae</taxon>
        <taxon>Solanum</taxon>
        <taxon>Solanum subgen. Lycopersicon</taxon>
    </lineage>
</organism>
<reference evidence="2" key="2">
    <citation type="submission" date="2019-01" db="UniProtKB">
        <authorList>
            <consortium name="EnsemblPlants"/>
        </authorList>
    </citation>
    <scope>IDENTIFICATION</scope>
    <source>
        <strain evidence="2">cv. Heinz 1706</strain>
    </source>
</reference>
<dbReference type="PANTHER" id="PTHR10492:SF101">
    <property type="entry name" value="ATP-DEPENDENT DNA HELICASE"/>
    <property type="match status" value="1"/>
</dbReference>
<protein>
    <recommendedName>
        <fullName evidence="1">Helitron helicase-like domain-containing protein</fullName>
    </recommendedName>
</protein>
<evidence type="ECO:0000313" key="3">
    <source>
        <dbReference type="Proteomes" id="UP000004994"/>
    </source>
</evidence>
<proteinExistence type="predicted"/>
<dbReference type="InterPro" id="IPR025476">
    <property type="entry name" value="Helitron_helicase-like"/>
</dbReference>
<accession>A0A3Q7JCB7</accession>
<name>A0A3Q7JCB7_SOLLC</name>
<dbReference type="STRING" id="4081.A0A3Q7JCB7"/>
<dbReference type="InParanoid" id="A0A3Q7JCB7"/>
<dbReference type="OMA" id="NIMIHEP"/>
<sequence>MDAIVWGDFDCLRVGKTIILPSSHIGGPRCRAQNYQDAMVIWRWDGYPDLFLTFTCNPKWPEINEMQNLISQENDGSHVDIICRVFQIKLFQLMQHIKKQKPFGKLWHKRGLPHAHIRLFLHETLKTPSVDHIDRVIAAEIPNIAQDSDGYNAVKNIMIHEPCGDLNLKCPCEGTQVLELQKNGAKLDNRYVVPYNRNLLVQFDAHINVETCNYSKSVKYLFKPNIEKTKCTEWFEANKENADSRELTYSDFPTRWVWNAGEKKWTRRQKGRTAGRIYFAHPASGEQFYMCMMLNFVKVCICFQSIRTVNGIEHKTYPQAYYALGLLDDDKELNDCLVEASGGPLVMN</sequence>
<dbReference type="Pfam" id="PF14214">
    <property type="entry name" value="Helitron_like_N"/>
    <property type="match status" value="1"/>
</dbReference>
<reference evidence="2" key="1">
    <citation type="journal article" date="2012" name="Nature">
        <title>The tomato genome sequence provides insights into fleshy fruit evolution.</title>
        <authorList>
            <consortium name="Tomato Genome Consortium"/>
        </authorList>
    </citation>
    <scope>NUCLEOTIDE SEQUENCE [LARGE SCALE GENOMIC DNA]</scope>
    <source>
        <strain evidence="2">cv. Heinz 1706</strain>
    </source>
</reference>
<dbReference type="Proteomes" id="UP000004994">
    <property type="component" value="Chromosome 10"/>
</dbReference>
<evidence type="ECO:0000313" key="2">
    <source>
        <dbReference type="EnsemblPlants" id="Solyc10g054135.1.1"/>
    </source>
</evidence>
<dbReference type="AlphaFoldDB" id="A0A3Q7JCB7"/>
<dbReference type="PANTHER" id="PTHR10492">
    <property type="match status" value="1"/>
</dbReference>